<evidence type="ECO:0000259" key="14">
    <source>
        <dbReference type="Pfam" id="PF06419"/>
    </source>
</evidence>
<keyword evidence="9 11" id="KW-0472">Membrane</keyword>
<proteinExistence type="inferred from homology"/>
<feature type="domain" description="Conserved Oligomeric Golgi complex subunit 6 C-terminal" evidence="15">
    <location>
        <begin position="415"/>
        <end position="864"/>
    </location>
</feature>
<dbReference type="GO" id="GO:0006891">
    <property type="term" value="P:intra-Golgi vesicle-mediated transport"/>
    <property type="evidence" value="ECO:0007669"/>
    <property type="project" value="UniProtKB-UniRule"/>
</dbReference>
<keyword evidence="13" id="KW-0812">Transmembrane</keyword>
<evidence type="ECO:0000256" key="3">
    <source>
        <dbReference type="ARBA" id="ARBA00011023"/>
    </source>
</evidence>
<comment type="caution">
    <text evidence="16">The sequence shown here is derived from an EMBL/GenBank/DDBJ whole genome shotgun (WGS) entry which is preliminary data.</text>
</comment>
<keyword evidence="17" id="KW-1185">Reference proteome</keyword>
<evidence type="ECO:0000256" key="6">
    <source>
        <dbReference type="ARBA" id="ARBA00022448"/>
    </source>
</evidence>
<dbReference type="AlphaFoldDB" id="A0A553N102"/>
<dbReference type="PANTHER" id="PTHR21506">
    <property type="entry name" value="COMPONENT OF OLIGOMERIC GOLGI COMPLEX 6"/>
    <property type="match status" value="1"/>
</dbReference>
<dbReference type="Pfam" id="PF20653">
    <property type="entry name" value="COG6_C"/>
    <property type="match status" value="1"/>
</dbReference>
<dbReference type="Proteomes" id="UP000316079">
    <property type="component" value="Unassembled WGS sequence"/>
</dbReference>
<sequence length="911" mass="100652">SHGSSDGCKRNHLLTAWACSCVKVLLDSCGAAPLLLLPDLCCSGLGPSGAAELVLSRDARSSAKQTKPSTINIVNWREGKSFIIIIITIIIIISIIIIIIIIIIINRGEGFGPGLAPLESAHRRLYASGRAAELSPETDALSPCSRSPAPQARSPDTAVPRPGSPPSVRSPRGSSEHTQTAGTIERLMLPGQNASRKPLQDSRFTRTWKMQTPETKMELLVAGDAASSQAFSSTGTLPLQPNNPLSRKLNKILETRLDNDKEMLEALKSLSVFFMENSLRSRRNLRGDIERRSLSINEEFVHIFKEVKEELESIHEDVQAMSSCCEEMTNRLTAAKEQTQGLIVKTNKLQGENHRLEVRAQVAQAFLSKFQLSSAEIVALHSARDGPINEDFFMALNRVKSIHEDVKVLLRTNQQTAGLEIMEQMAVLQESGYEQLYRWAQNECRGLTQEACDVPPVLSRAMEALQDRPVLYKYTLDEFGTARRSAVVRGFIDALTRGGPVGTPRPIEMHSHDPMRYVGDMLAWLHQATASEREHLEALLKQVTLQGLEENMQEVIGHITEGVCRPLKVRIEQVIIAEPGAVLLYKLSNLLKFYHCTISGIIGTSVSALLMTMDEMHMLSKKMFFNSLSLHASRLMDKVELPPPDLGPTASLTQTLSLLREVLASHDSSVLPLVARQADFAQVLLCILDPLLQLCTVSASNLGTADMATYMVNSLYMMKTTLALFEFTDKRLEMLEFQIEAHLDTLINEQATFVLTRAALSHIYSCVQQHRAEQGPLACIPGMDSASLKAAMVQFDRYLASPDILVMPQLNFLLSAAIKEQIFRQSTDLVCRAYGEIYKVVTDPSNGYKDADCVLHRTPEQFNSAILPLSCLSLDDKPSVEESKSQISSGFCEKRCNIDLGPAGLSSSIHH</sequence>
<evidence type="ECO:0000256" key="11">
    <source>
        <dbReference type="RuleBase" id="RU365075"/>
    </source>
</evidence>
<dbReference type="SMART" id="SM01087">
    <property type="entry name" value="COG6"/>
    <property type="match status" value="1"/>
</dbReference>
<comment type="similarity">
    <text evidence="3 11">Belongs to the COG6 family.</text>
</comment>
<evidence type="ECO:0000256" key="9">
    <source>
        <dbReference type="ARBA" id="ARBA00023136"/>
    </source>
</evidence>
<evidence type="ECO:0000256" key="1">
    <source>
        <dbReference type="ARBA" id="ARBA00003627"/>
    </source>
</evidence>
<evidence type="ECO:0000256" key="5">
    <source>
        <dbReference type="ARBA" id="ARBA00020973"/>
    </source>
</evidence>
<evidence type="ECO:0000256" key="7">
    <source>
        <dbReference type="ARBA" id="ARBA00022927"/>
    </source>
</evidence>
<dbReference type="OrthoDB" id="272987at2759"/>
<gene>
    <name evidence="16" type="ORF">DNTS_009558</name>
</gene>
<feature type="region of interest" description="Disordered" evidence="12">
    <location>
        <begin position="136"/>
        <end position="201"/>
    </location>
</feature>
<dbReference type="GO" id="GO:0000139">
    <property type="term" value="C:Golgi membrane"/>
    <property type="evidence" value="ECO:0007669"/>
    <property type="project" value="UniProtKB-SubCell"/>
</dbReference>
<dbReference type="EMBL" id="SRMA01027144">
    <property type="protein sequence ID" value="TRY59114.1"/>
    <property type="molecule type" value="Genomic_DNA"/>
</dbReference>
<protein>
    <recommendedName>
        <fullName evidence="5 11">Conserved oligomeric Golgi complex subunit 6</fullName>
        <shortName evidence="11">COG complex subunit 6</shortName>
    </recommendedName>
    <alternativeName>
        <fullName evidence="10 11">Component of oligomeric Golgi complex 6</fullName>
    </alternativeName>
</protein>
<feature type="domain" description="Conserved oligomeric complex COG6 N-terminal" evidence="14">
    <location>
        <begin position="270"/>
        <end position="382"/>
    </location>
</feature>
<dbReference type="GO" id="GO:0017119">
    <property type="term" value="C:Golgi transport complex"/>
    <property type="evidence" value="ECO:0007669"/>
    <property type="project" value="UniProtKB-UniRule"/>
</dbReference>
<reference evidence="16 17" key="1">
    <citation type="journal article" date="2019" name="Sci. Data">
        <title>Hybrid genome assembly and annotation of Danionella translucida.</title>
        <authorList>
            <person name="Kadobianskyi M."/>
            <person name="Schulze L."/>
            <person name="Schuelke M."/>
            <person name="Judkewitz B."/>
        </authorList>
    </citation>
    <scope>NUCLEOTIDE SEQUENCE [LARGE SCALE GENOMIC DNA]</scope>
    <source>
        <strain evidence="16 17">Bolton</strain>
    </source>
</reference>
<dbReference type="Pfam" id="PF06419">
    <property type="entry name" value="COG6_N"/>
    <property type="match status" value="1"/>
</dbReference>
<comment type="subcellular location">
    <subcellularLocation>
        <location evidence="2 11">Golgi apparatus membrane</location>
        <topology evidence="2 11">Peripheral membrane protein</topology>
    </subcellularLocation>
</comment>
<dbReference type="InterPro" id="IPR048368">
    <property type="entry name" value="COG6_N"/>
</dbReference>
<comment type="subunit">
    <text evidence="4">Component of the conserved oligomeric Golgi complex which is composed of eight different subunits and is required for normal Golgi morphology and localization.</text>
</comment>
<evidence type="ECO:0000313" key="17">
    <source>
        <dbReference type="Proteomes" id="UP000316079"/>
    </source>
</evidence>
<name>A0A553N102_9TELE</name>
<evidence type="ECO:0000256" key="10">
    <source>
        <dbReference type="ARBA" id="ARBA00031348"/>
    </source>
</evidence>
<dbReference type="STRING" id="623744.A0A553N102"/>
<feature type="transmembrane region" description="Helical" evidence="13">
    <location>
        <begin position="82"/>
        <end position="105"/>
    </location>
</feature>
<accession>A0A553N102</accession>
<evidence type="ECO:0000259" key="15">
    <source>
        <dbReference type="Pfam" id="PF20653"/>
    </source>
</evidence>
<keyword evidence="13" id="KW-1133">Transmembrane helix</keyword>
<dbReference type="PANTHER" id="PTHR21506:SF0">
    <property type="entry name" value="CONSERVED OLIGOMERIC GOLGI COMPLEX SUBUNIT 6"/>
    <property type="match status" value="1"/>
</dbReference>
<organism evidence="16 17">
    <name type="scientific">Danionella cerebrum</name>
    <dbReference type="NCBI Taxonomy" id="2873325"/>
    <lineage>
        <taxon>Eukaryota</taxon>
        <taxon>Metazoa</taxon>
        <taxon>Chordata</taxon>
        <taxon>Craniata</taxon>
        <taxon>Vertebrata</taxon>
        <taxon>Euteleostomi</taxon>
        <taxon>Actinopterygii</taxon>
        <taxon>Neopterygii</taxon>
        <taxon>Teleostei</taxon>
        <taxon>Ostariophysi</taxon>
        <taxon>Cypriniformes</taxon>
        <taxon>Danionidae</taxon>
        <taxon>Danioninae</taxon>
        <taxon>Danionella</taxon>
    </lineage>
</organism>
<evidence type="ECO:0000256" key="8">
    <source>
        <dbReference type="ARBA" id="ARBA00023034"/>
    </source>
</evidence>
<evidence type="ECO:0000313" key="16">
    <source>
        <dbReference type="EMBL" id="TRY59114.1"/>
    </source>
</evidence>
<evidence type="ECO:0000256" key="2">
    <source>
        <dbReference type="ARBA" id="ARBA00004395"/>
    </source>
</evidence>
<comment type="function">
    <text evidence="1 11">Required for normal Golgi function.</text>
</comment>
<keyword evidence="6 11" id="KW-0813">Transport</keyword>
<feature type="non-terminal residue" evidence="16">
    <location>
        <position position="1"/>
    </location>
</feature>
<keyword evidence="8 11" id="KW-0333">Golgi apparatus</keyword>
<evidence type="ECO:0000256" key="4">
    <source>
        <dbReference type="ARBA" id="ARBA00011166"/>
    </source>
</evidence>
<evidence type="ECO:0000256" key="12">
    <source>
        <dbReference type="SAM" id="MobiDB-lite"/>
    </source>
</evidence>
<evidence type="ECO:0000256" key="13">
    <source>
        <dbReference type="SAM" id="Phobius"/>
    </source>
</evidence>
<dbReference type="GO" id="GO:0015031">
    <property type="term" value="P:protein transport"/>
    <property type="evidence" value="ECO:0007669"/>
    <property type="project" value="UniProtKB-KW"/>
</dbReference>
<keyword evidence="7 11" id="KW-0653">Protein transport</keyword>
<dbReference type="InterPro" id="IPR048369">
    <property type="entry name" value="COG6_C"/>
</dbReference>
<dbReference type="InterPro" id="IPR010490">
    <property type="entry name" value="COG6"/>
</dbReference>